<dbReference type="EMBL" id="KZ506482">
    <property type="protein sequence ID" value="PKU39447.1"/>
    <property type="molecule type" value="Genomic_DNA"/>
</dbReference>
<reference evidence="3" key="1">
    <citation type="submission" date="2017-11" db="EMBL/GenBank/DDBJ databases">
        <authorList>
            <person name="Lima N.C."/>
            <person name="Parody-Merino A.M."/>
            <person name="Battley P.F."/>
            <person name="Fidler A.E."/>
            <person name="Prosdocimi F."/>
        </authorList>
    </citation>
    <scope>NUCLEOTIDE SEQUENCE [LARGE SCALE GENOMIC DNA]</scope>
</reference>
<keyword evidence="3" id="KW-1185">Reference proteome</keyword>
<protein>
    <submittedName>
        <fullName evidence="2">Protein pxr1-like</fullName>
    </submittedName>
</protein>
<feature type="region of interest" description="Disordered" evidence="1">
    <location>
        <begin position="1"/>
        <end position="57"/>
    </location>
</feature>
<sequence>MPAGSKMGPPLAKAEPISNGGNTSGITFKKRGKNVEQQTNREVRVYESNNSADTKPMEVNAGADIYLQPMEDLTMQKVGARKRP</sequence>
<accession>A0A2I0U024</accession>
<organism evidence="2 3">
    <name type="scientific">Limosa lapponica baueri</name>
    <dbReference type="NCBI Taxonomy" id="1758121"/>
    <lineage>
        <taxon>Eukaryota</taxon>
        <taxon>Metazoa</taxon>
        <taxon>Chordata</taxon>
        <taxon>Craniata</taxon>
        <taxon>Vertebrata</taxon>
        <taxon>Euteleostomi</taxon>
        <taxon>Archelosauria</taxon>
        <taxon>Archosauria</taxon>
        <taxon>Dinosauria</taxon>
        <taxon>Saurischia</taxon>
        <taxon>Theropoda</taxon>
        <taxon>Coelurosauria</taxon>
        <taxon>Aves</taxon>
        <taxon>Neognathae</taxon>
        <taxon>Neoaves</taxon>
        <taxon>Charadriiformes</taxon>
        <taxon>Scolopacidae</taxon>
        <taxon>Limosa</taxon>
    </lineage>
</organism>
<dbReference type="OrthoDB" id="9397495at2759"/>
<dbReference type="Proteomes" id="UP000233556">
    <property type="component" value="Unassembled WGS sequence"/>
</dbReference>
<reference evidence="3" key="2">
    <citation type="submission" date="2017-12" db="EMBL/GenBank/DDBJ databases">
        <title>Genome sequence of the Bar-tailed Godwit (Limosa lapponica baueri).</title>
        <authorList>
            <person name="Lima N.C.B."/>
            <person name="Parody-Merino A.M."/>
            <person name="Battley P.F."/>
            <person name="Fidler A.E."/>
            <person name="Prosdocimi F."/>
        </authorList>
    </citation>
    <scope>NUCLEOTIDE SEQUENCE [LARGE SCALE GENOMIC DNA]</scope>
</reference>
<name>A0A2I0U024_LIMLA</name>
<evidence type="ECO:0000256" key="1">
    <source>
        <dbReference type="SAM" id="MobiDB-lite"/>
    </source>
</evidence>
<gene>
    <name evidence="2" type="ORF">llap_10246</name>
</gene>
<evidence type="ECO:0000313" key="3">
    <source>
        <dbReference type="Proteomes" id="UP000233556"/>
    </source>
</evidence>
<proteinExistence type="predicted"/>
<dbReference type="AlphaFoldDB" id="A0A2I0U024"/>
<evidence type="ECO:0000313" key="2">
    <source>
        <dbReference type="EMBL" id="PKU39447.1"/>
    </source>
</evidence>